<comment type="caution">
    <text evidence="3">The sequence shown here is derived from an EMBL/GenBank/DDBJ whole genome shotgun (WGS) entry which is preliminary data.</text>
</comment>
<dbReference type="Proteomes" id="UP000286317">
    <property type="component" value="Unassembled WGS sequence"/>
</dbReference>
<dbReference type="Gene3D" id="3.30.559.30">
    <property type="entry name" value="Nonribosomal peptide synthetase, condensation domain"/>
    <property type="match status" value="1"/>
</dbReference>
<keyword evidence="1" id="KW-0175">Coiled coil</keyword>
<dbReference type="InterPro" id="IPR023213">
    <property type="entry name" value="CAT-like_dom_sf"/>
</dbReference>
<dbReference type="AlphaFoldDB" id="A0A418IDC0"/>
<dbReference type="Pfam" id="PF00668">
    <property type="entry name" value="Condensation"/>
    <property type="match status" value="1"/>
</dbReference>
<keyword evidence="4" id="KW-1185">Reference proteome</keyword>
<evidence type="ECO:0000259" key="2">
    <source>
        <dbReference type="Pfam" id="PF00668"/>
    </source>
</evidence>
<evidence type="ECO:0000313" key="4">
    <source>
        <dbReference type="Proteomes" id="UP000286317"/>
    </source>
</evidence>
<name>A0A418IDC0_9STAP</name>
<proteinExistence type="predicted"/>
<feature type="non-terminal residue" evidence="3">
    <location>
        <position position="225"/>
    </location>
</feature>
<dbReference type="Gene3D" id="3.30.559.10">
    <property type="entry name" value="Chloramphenicol acetyltransferase-like domain"/>
    <property type="match status" value="1"/>
</dbReference>
<evidence type="ECO:0000256" key="1">
    <source>
        <dbReference type="SAM" id="Coils"/>
    </source>
</evidence>
<organism evidence="3 4">
    <name type="scientific">Staphylococcus shinii</name>
    <dbReference type="NCBI Taxonomy" id="2912228"/>
    <lineage>
        <taxon>Bacteria</taxon>
        <taxon>Bacillati</taxon>
        <taxon>Bacillota</taxon>
        <taxon>Bacilli</taxon>
        <taxon>Bacillales</taxon>
        <taxon>Staphylococcaceae</taxon>
        <taxon>Staphylococcus</taxon>
    </lineage>
</organism>
<feature type="domain" description="Condensation" evidence="2">
    <location>
        <begin position="2"/>
        <end position="204"/>
    </location>
</feature>
<dbReference type="GO" id="GO:0008610">
    <property type="term" value="P:lipid biosynthetic process"/>
    <property type="evidence" value="ECO:0007669"/>
    <property type="project" value="UniProtKB-ARBA"/>
</dbReference>
<feature type="coiled-coil region" evidence="1">
    <location>
        <begin position="6"/>
        <end position="74"/>
    </location>
</feature>
<dbReference type="SUPFAM" id="SSF52777">
    <property type="entry name" value="CoA-dependent acyltransferases"/>
    <property type="match status" value="1"/>
</dbReference>
<reference evidence="3 4" key="1">
    <citation type="journal article" date="2016" name="Front. Microbiol.">
        <title>Comprehensive Phylogenetic Analysis of Bovine Non-aureus Staphylococci Species Based on Whole-Genome Sequencing.</title>
        <authorList>
            <person name="Naushad S."/>
            <person name="Barkema H.W."/>
            <person name="Luby C."/>
            <person name="Condas L.A."/>
            <person name="Nobrega D.B."/>
            <person name="Carson D.A."/>
            <person name="De Buck J."/>
        </authorList>
    </citation>
    <scope>NUCLEOTIDE SEQUENCE [LARGE SCALE GENOMIC DNA]</scope>
    <source>
        <strain evidence="3 4">SNUC 4554</strain>
    </source>
</reference>
<protein>
    <submittedName>
        <fullName evidence="3">Non-ribosomal peptide synthetase</fullName>
    </submittedName>
</protein>
<dbReference type="RefSeq" id="WP_259338863.1">
    <property type="nucleotide sequence ID" value="NZ_QXUF01000093.1"/>
</dbReference>
<dbReference type="EMBL" id="QXUF01000093">
    <property type="protein sequence ID" value="RIM98343.1"/>
    <property type="molecule type" value="Genomic_DNA"/>
</dbReference>
<dbReference type="GO" id="GO:0003824">
    <property type="term" value="F:catalytic activity"/>
    <property type="evidence" value="ECO:0007669"/>
    <property type="project" value="InterPro"/>
</dbReference>
<dbReference type="InterPro" id="IPR001242">
    <property type="entry name" value="Condensation_dom"/>
</dbReference>
<gene>
    <name evidence="3" type="ORF">BU112_11400</name>
</gene>
<accession>A0A418IDC0</accession>
<evidence type="ECO:0000313" key="3">
    <source>
        <dbReference type="EMBL" id="RIM98343.1"/>
    </source>
</evidence>
<sequence length="225" mass="26820">MREYILSEAQHEIIQLEEYYENTSINNIAAMVTIKDNVRIEEIDKSLNNLIKKHESYRIKVKKLNTKYKQYIDEYKRKDFEYIDFYNNKKGYDEWITAQIESNIFAFNSELFKFVILTQPSGDIGILLLQHHIISDGWSMTIAGNTLCESLIYGKKEESFEFTYLDHVEEEINYKNSSRFEKDKQFWVKKVENLENNELFENNINNSARGGRLNYSLSDIYTHKI</sequence>